<organism evidence="1 2">
    <name type="scientific">Euplotes crassus</name>
    <dbReference type="NCBI Taxonomy" id="5936"/>
    <lineage>
        <taxon>Eukaryota</taxon>
        <taxon>Sar</taxon>
        <taxon>Alveolata</taxon>
        <taxon>Ciliophora</taxon>
        <taxon>Intramacronucleata</taxon>
        <taxon>Spirotrichea</taxon>
        <taxon>Hypotrichia</taxon>
        <taxon>Euplotida</taxon>
        <taxon>Euplotidae</taxon>
        <taxon>Moneuplotes</taxon>
    </lineage>
</organism>
<comment type="caution">
    <text evidence="1">The sequence shown here is derived from an EMBL/GenBank/DDBJ whole genome shotgun (WGS) entry which is preliminary data.</text>
</comment>
<name>A0AAD1UN48_EUPCR</name>
<accession>A0AAD1UN48</accession>
<proteinExistence type="predicted"/>
<keyword evidence="2" id="KW-1185">Reference proteome</keyword>
<dbReference type="Proteomes" id="UP001295684">
    <property type="component" value="Unassembled WGS sequence"/>
</dbReference>
<dbReference type="AlphaFoldDB" id="A0AAD1UN48"/>
<protein>
    <submittedName>
        <fullName evidence="1">Uncharacterized protein</fullName>
    </submittedName>
</protein>
<evidence type="ECO:0000313" key="2">
    <source>
        <dbReference type="Proteomes" id="UP001295684"/>
    </source>
</evidence>
<sequence>MANTHRKEVMTGYTGHVPQKQLIFGLTNGETGRLLLNKDGTKSFYKGEHLNHKRKRYNQSESKPRNTWIGGPTDCTGQKVPGYCGHIPALKAENLFAKSFARVTHKAARLGNKKRSEDHDKQRFHTQNNLEYNPYNFSRFMKEPELLENKDYNDYAKFIDSSIKVLPNNKLNHSVQYNEELRVMNKSSRLPFGSKVMGKCKAMSEKNSEILKKRACHNNSVQYSSSGLATGYGSLGNANENSPLRPKLIESKVIDNKKFMSLSKGFQRLFAKDQKDSEIKIPIAGYGGHRVGYKSNNIYGKPFRKCSIESKRIQRIFNFKPNFKNFACLRRSTFCQSLNWVFFT</sequence>
<gene>
    <name evidence="1" type="ORF">ECRASSUSDP1_LOCUS13234</name>
</gene>
<reference evidence="1" key="1">
    <citation type="submission" date="2023-07" db="EMBL/GenBank/DDBJ databases">
        <authorList>
            <consortium name="AG Swart"/>
            <person name="Singh M."/>
            <person name="Singh A."/>
            <person name="Seah K."/>
            <person name="Emmerich C."/>
        </authorList>
    </citation>
    <scope>NUCLEOTIDE SEQUENCE</scope>
    <source>
        <strain evidence="1">DP1</strain>
    </source>
</reference>
<dbReference type="EMBL" id="CAMPGE010013163">
    <property type="protein sequence ID" value="CAI2371909.1"/>
    <property type="molecule type" value="Genomic_DNA"/>
</dbReference>
<evidence type="ECO:0000313" key="1">
    <source>
        <dbReference type="EMBL" id="CAI2371909.1"/>
    </source>
</evidence>